<dbReference type="RefSeq" id="WP_345532986.1">
    <property type="nucleotide sequence ID" value="NZ_BAABLD010000008.1"/>
</dbReference>
<accession>A0ABP9QQE6</accession>
<dbReference type="Pfam" id="PF01323">
    <property type="entry name" value="DSBA"/>
    <property type="match status" value="1"/>
</dbReference>
<dbReference type="Proteomes" id="UP001500547">
    <property type="component" value="Unassembled WGS sequence"/>
</dbReference>
<feature type="domain" description="DSBA-like thioredoxin" evidence="1">
    <location>
        <begin position="8"/>
        <end position="184"/>
    </location>
</feature>
<keyword evidence="3" id="KW-1185">Reference proteome</keyword>
<name>A0ABP9QQE6_9RHOO</name>
<evidence type="ECO:0000313" key="2">
    <source>
        <dbReference type="EMBL" id="GAA5165798.1"/>
    </source>
</evidence>
<proteinExistence type="predicted"/>
<organism evidence="2 3">
    <name type="scientific">Viridibacterium curvum</name>
    <dbReference type="NCBI Taxonomy" id="1101404"/>
    <lineage>
        <taxon>Bacteria</taxon>
        <taxon>Pseudomonadati</taxon>
        <taxon>Pseudomonadota</taxon>
        <taxon>Betaproteobacteria</taxon>
        <taxon>Rhodocyclales</taxon>
        <taxon>Rhodocyclaceae</taxon>
        <taxon>Viridibacterium</taxon>
    </lineage>
</organism>
<gene>
    <name evidence="2" type="ORF">GCM10025770_21890</name>
</gene>
<dbReference type="InterPro" id="IPR001853">
    <property type="entry name" value="DSBA-like_thioredoxin_dom"/>
</dbReference>
<protein>
    <submittedName>
        <fullName evidence="2">DsbA family protein</fullName>
    </submittedName>
</protein>
<reference evidence="3" key="1">
    <citation type="journal article" date="2019" name="Int. J. Syst. Evol. Microbiol.">
        <title>The Global Catalogue of Microorganisms (GCM) 10K type strain sequencing project: providing services to taxonomists for standard genome sequencing and annotation.</title>
        <authorList>
            <consortium name="The Broad Institute Genomics Platform"/>
            <consortium name="The Broad Institute Genome Sequencing Center for Infectious Disease"/>
            <person name="Wu L."/>
            <person name="Ma J."/>
        </authorList>
    </citation>
    <scope>NUCLEOTIDE SEQUENCE [LARGE SCALE GENOMIC DNA]</scope>
    <source>
        <strain evidence="3">JCM 18715</strain>
    </source>
</reference>
<comment type="caution">
    <text evidence="2">The sequence shown here is derived from an EMBL/GenBank/DDBJ whole genome shotgun (WGS) entry which is preliminary data.</text>
</comment>
<dbReference type="CDD" id="cd03025">
    <property type="entry name" value="DsbA_FrnE_like"/>
    <property type="match status" value="1"/>
</dbReference>
<sequence>MPSTLHYIFDPLCGWCYAASPLLRHAVTALGNGLTLQFHPGLMFDSPRNLGPDWRSYILNADQRIHQLTGVPFGKPYIDWLLSDAPMVLESTTPTLALLAARQLESSLTLDMLEAIQAARYQRGEDICDPAHLAKLAGALGFNEATFTTAMTKQATQLDECVSEARQRLHAAGGQGFPTFILETASGLHRLDHGRHYGNPQTFIDQIRSLTGATA</sequence>
<dbReference type="InterPro" id="IPR036249">
    <property type="entry name" value="Thioredoxin-like_sf"/>
</dbReference>
<evidence type="ECO:0000259" key="1">
    <source>
        <dbReference type="Pfam" id="PF01323"/>
    </source>
</evidence>
<dbReference type="Gene3D" id="3.40.30.10">
    <property type="entry name" value="Glutaredoxin"/>
    <property type="match status" value="1"/>
</dbReference>
<dbReference type="PANTHER" id="PTHR13887">
    <property type="entry name" value="GLUTATHIONE S-TRANSFERASE KAPPA"/>
    <property type="match status" value="1"/>
</dbReference>
<dbReference type="SUPFAM" id="SSF52833">
    <property type="entry name" value="Thioredoxin-like"/>
    <property type="match status" value="1"/>
</dbReference>
<dbReference type="PANTHER" id="PTHR13887:SF51">
    <property type="entry name" value="DSBA FAMILY PROTEIN"/>
    <property type="match status" value="1"/>
</dbReference>
<dbReference type="EMBL" id="BAABLD010000008">
    <property type="protein sequence ID" value="GAA5165798.1"/>
    <property type="molecule type" value="Genomic_DNA"/>
</dbReference>
<evidence type="ECO:0000313" key="3">
    <source>
        <dbReference type="Proteomes" id="UP001500547"/>
    </source>
</evidence>